<dbReference type="PANTHER" id="PTHR33376">
    <property type="match status" value="1"/>
</dbReference>
<dbReference type="OrthoDB" id="9794826at2"/>
<dbReference type="Pfam" id="PF03480">
    <property type="entry name" value="DctP"/>
    <property type="match status" value="1"/>
</dbReference>
<evidence type="ECO:0000256" key="1">
    <source>
        <dbReference type="ARBA" id="ARBA00022729"/>
    </source>
</evidence>
<name>A0A1G8D2U1_9RHOO</name>
<keyword evidence="3" id="KW-0675">Receptor</keyword>
<dbReference type="Proteomes" id="UP000198607">
    <property type="component" value="Unassembled WGS sequence"/>
</dbReference>
<dbReference type="NCBIfam" id="TIGR00787">
    <property type="entry name" value="dctP"/>
    <property type="match status" value="1"/>
</dbReference>
<protein>
    <submittedName>
        <fullName evidence="3">Tripartite ATP-independent transporter solute receptor, DctP family</fullName>
    </submittedName>
</protein>
<feature type="signal peptide" evidence="2">
    <location>
        <begin position="1"/>
        <end position="23"/>
    </location>
</feature>
<evidence type="ECO:0000313" key="3">
    <source>
        <dbReference type="EMBL" id="SDH51844.1"/>
    </source>
</evidence>
<feature type="chain" id="PRO_5011764256" evidence="2">
    <location>
        <begin position="24"/>
        <end position="323"/>
    </location>
</feature>
<organism evidence="3 4">
    <name type="scientific">Propionivibrio dicarboxylicus</name>
    <dbReference type="NCBI Taxonomy" id="83767"/>
    <lineage>
        <taxon>Bacteria</taxon>
        <taxon>Pseudomonadati</taxon>
        <taxon>Pseudomonadota</taxon>
        <taxon>Betaproteobacteria</taxon>
        <taxon>Rhodocyclales</taxon>
        <taxon>Rhodocyclaceae</taxon>
        <taxon>Propionivibrio</taxon>
    </lineage>
</organism>
<dbReference type="NCBIfam" id="NF037995">
    <property type="entry name" value="TRAP_S1"/>
    <property type="match status" value="1"/>
</dbReference>
<dbReference type="GO" id="GO:0030288">
    <property type="term" value="C:outer membrane-bounded periplasmic space"/>
    <property type="evidence" value="ECO:0007669"/>
    <property type="project" value="InterPro"/>
</dbReference>
<dbReference type="PANTHER" id="PTHR33376:SF2">
    <property type="entry name" value="DICARBOXYLATE-BINDING PERIPLASMIC PROTEIN"/>
    <property type="match status" value="1"/>
</dbReference>
<sequence length="323" mass="35809">MSRFITTILAAAISMACANSVLALELKAADYWDEQYPTVKGLKRMGELLAERTKGRITMKVFHSGALGTEKETLEQVKIGALDLVRVNSSPMNNICQETIVPTLPFLFRSIDHMHKALDSAIGDEILASCDAKGYIGLAFYDSGARSIYSKKPVRSIADVKGMKLRVQQSDMWVSLVNAMGANPTPMPMGEVYTAMRTGLVDAAENNIPSYENSKHFEVVKYYSKTEHSMAPEMVVFSKLAWDKLSPEDQKIIRQAAKDSVPAQRKAWDERDQASLKIVLAGGAQIVSDVNKKSFADAMGPVYEKFVTTPKMKDLVKRVQEMK</sequence>
<dbReference type="EMBL" id="FNCY01000006">
    <property type="protein sequence ID" value="SDH51844.1"/>
    <property type="molecule type" value="Genomic_DNA"/>
</dbReference>
<dbReference type="InterPro" id="IPR004682">
    <property type="entry name" value="TRAP_DctP"/>
</dbReference>
<dbReference type="PIRSF" id="PIRSF006470">
    <property type="entry name" value="DctB"/>
    <property type="match status" value="1"/>
</dbReference>
<dbReference type="STRING" id="83767.SAMN05660652_01806"/>
<dbReference type="InterPro" id="IPR018389">
    <property type="entry name" value="DctP_fam"/>
</dbReference>
<dbReference type="AlphaFoldDB" id="A0A1G8D2U1"/>
<dbReference type="CDD" id="cd13671">
    <property type="entry name" value="PBP2_TRAP_SBP_like_3"/>
    <property type="match status" value="1"/>
</dbReference>
<reference evidence="3 4" key="1">
    <citation type="submission" date="2016-10" db="EMBL/GenBank/DDBJ databases">
        <authorList>
            <person name="de Groot N.N."/>
        </authorList>
    </citation>
    <scope>NUCLEOTIDE SEQUENCE [LARGE SCALE GENOMIC DNA]</scope>
    <source>
        <strain evidence="3 4">DSM 5885</strain>
    </source>
</reference>
<evidence type="ECO:0000256" key="2">
    <source>
        <dbReference type="SAM" id="SignalP"/>
    </source>
</evidence>
<dbReference type="Gene3D" id="3.40.190.170">
    <property type="entry name" value="Bacterial extracellular solute-binding protein, family 7"/>
    <property type="match status" value="1"/>
</dbReference>
<keyword evidence="1 2" id="KW-0732">Signal</keyword>
<keyword evidence="4" id="KW-1185">Reference proteome</keyword>
<accession>A0A1G8D2U1</accession>
<evidence type="ECO:0000313" key="4">
    <source>
        <dbReference type="Proteomes" id="UP000198607"/>
    </source>
</evidence>
<gene>
    <name evidence="3" type="ORF">SAMN05660652_01806</name>
</gene>
<proteinExistence type="predicted"/>
<dbReference type="GO" id="GO:0030246">
    <property type="term" value="F:carbohydrate binding"/>
    <property type="evidence" value="ECO:0007669"/>
    <property type="project" value="TreeGrafter"/>
</dbReference>
<dbReference type="GO" id="GO:0055085">
    <property type="term" value="P:transmembrane transport"/>
    <property type="evidence" value="ECO:0007669"/>
    <property type="project" value="InterPro"/>
</dbReference>
<dbReference type="InterPro" id="IPR038404">
    <property type="entry name" value="TRAP_DctP_sf"/>
</dbReference>
<dbReference type="PROSITE" id="PS51257">
    <property type="entry name" value="PROKAR_LIPOPROTEIN"/>
    <property type="match status" value="1"/>
</dbReference>